<protein>
    <submittedName>
        <fullName evidence="1">Uncharacterized protein</fullName>
    </submittedName>
</protein>
<sequence>MRLPERRQYELAQVDRTGYYLSSRNHTQDLQCRGDPQEDNIIHLQSLTSHTMLWGISIPSKIRHKDSRYCLPLNFGHDA</sequence>
<name>A0A2H9ZYB1_9ASPA</name>
<dbReference type="EMBL" id="KZ452643">
    <property type="protein sequence ID" value="PKA48305.1"/>
    <property type="molecule type" value="Genomic_DNA"/>
</dbReference>
<organism evidence="1 2">
    <name type="scientific">Apostasia shenzhenica</name>
    <dbReference type="NCBI Taxonomy" id="1088818"/>
    <lineage>
        <taxon>Eukaryota</taxon>
        <taxon>Viridiplantae</taxon>
        <taxon>Streptophyta</taxon>
        <taxon>Embryophyta</taxon>
        <taxon>Tracheophyta</taxon>
        <taxon>Spermatophyta</taxon>
        <taxon>Magnoliopsida</taxon>
        <taxon>Liliopsida</taxon>
        <taxon>Asparagales</taxon>
        <taxon>Orchidaceae</taxon>
        <taxon>Apostasioideae</taxon>
        <taxon>Apostasia</taxon>
    </lineage>
</organism>
<evidence type="ECO:0000313" key="1">
    <source>
        <dbReference type="EMBL" id="PKA48305.1"/>
    </source>
</evidence>
<dbReference type="AlphaFoldDB" id="A0A2H9ZYB1"/>
<keyword evidence="2" id="KW-1185">Reference proteome</keyword>
<evidence type="ECO:0000313" key="2">
    <source>
        <dbReference type="Proteomes" id="UP000236161"/>
    </source>
</evidence>
<gene>
    <name evidence="1" type="ORF">AXF42_Ash021583</name>
</gene>
<accession>A0A2H9ZYB1</accession>
<dbReference type="Proteomes" id="UP000236161">
    <property type="component" value="Unassembled WGS sequence"/>
</dbReference>
<proteinExistence type="predicted"/>
<reference evidence="1 2" key="1">
    <citation type="journal article" date="2017" name="Nature">
        <title>The Apostasia genome and the evolution of orchids.</title>
        <authorList>
            <person name="Zhang G.Q."/>
            <person name="Liu K.W."/>
            <person name="Li Z."/>
            <person name="Lohaus R."/>
            <person name="Hsiao Y.Y."/>
            <person name="Niu S.C."/>
            <person name="Wang J.Y."/>
            <person name="Lin Y.C."/>
            <person name="Xu Q."/>
            <person name="Chen L.J."/>
            <person name="Yoshida K."/>
            <person name="Fujiwara S."/>
            <person name="Wang Z.W."/>
            <person name="Zhang Y.Q."/>
            <person name="Mitsuda N."/>
            <person name="Wang M."/>
            <person name="Liu G.H."/>
            <person name="Pecoraro L."/>
            <person name="Huang H.X."/>
            <person name="Xiao X.J."/>
            <person name="Lin M."/>
            <person name="Wu X.Y."/>
            <person name="Wu W.L."/>
            <person name="Chen Y.Y."/>
            <person name="Chang S.B."/>
            <person name="Sakamoto S."/>
            <person name="Ohme-Takagi M."/>
            <person name="Yagi M."/>
            <person name="Zeng S.J."/>
            <person name="Shen C.Y."/>
            <person name="Yeh C.M."/>
            <person name="Luo Y.B."/>
            <person name="Tsai W.C."/>
            <person name="Van de Peer Y."/>
            <person name="Liu Z.J."/>
        </authorList>
    </citation>
    <scope>NUCLEOTIDE SEQUENCE [LARGE SCALE GENOMIC DNA]</scope>
    <source>
        <strain evidence="2">cv. Shenzhen</strain>
        <tissue evidence="1">Stem</tissue>
    </source>
</reference>